<comment type="function">
    <text evidence="26">5'-&gt;3' double-stranded DNA exonuclease which may also possess a cryptic 3'-&gt;5' double-stranded DNA exonuclease activity. Functions in DNA mismatch repair (MMR) to excise mismatch-containing DNA tracts directed by strand breaks located either 5' or 3' to the mismatch. Also exhibits endonuclease activity against 5'-overhanging flap structures similar to those generated by displacement synthesis when DNA polymerase encounters the 5'-end of a downstream Okazaki fragment. Required for somatic hypermutation (SHM) and class switch recombination (CSR) of immunoglobulin genes. Essential for male and female meiosis.</text>
</comment>
<dbReference type="Pfam" id="PF00173">
    <property type="entry name" value="Cyt-b5"/>
    <property type="match status" value="1"/>
</dbReference>
<dbReference type="Gene3D" id="3.40.50.1010">
    <property type="entry name" value="5'-nuclease"/>
    <property type="match status" value="1"/>
</dbReference>
<reference evidence="30 31" key="1">
    <citation type="submission" date="2016-11" db="EMBL/GenBank/DDBJ databases">
        <authorList>
            <person name="Jaros S."/>
            <person name="Januszkiewicz K."/>
            <person name="Wedrychowicz H."/>
        </authorList>
    </citation>
    <scope>NUCLEOTIDE SEQUENCE [LARGE SCALE GENOMIC DNA]</scope>
</reference>
<evidence type="ECO:0000313" key="31">
    <source>
        <dbReference type="Proteomes" id="UP000249464"/>
    </source>
</evidence>
<dbReference type="Gene3D" id="3.10.120.10">
    <property type="entry name" value="Cytochrome b5-like heme/steroid binding domain"/>
    <property type="match status" value="1"/>
</dbReference>
<dbReference type="InterPro" id="IPR009100">
    <property type="entry name" value="AcylCoA_DH/oxidase_NM_dom_sf"/>
</dbReference>
<dbReference type="InterPro" id="IPR029060">
    <property type="entry name" value="PIN-like_dom_sf"/>
</dbReference>
<keyword evidence="23" id="KW-0234">DNA repair</keyword>
<dbReference type="Gene3D" id="1.10.540.10">
    <property type="entry name" value="Acyl-CoA dehydrogenase/oxidase, N-terminal domain"/>
    <property type="match status" value="1"/>
</dbReference>
<dbReference type="InterPro" id="IPR036400">
    <property type="entry name" value="Cyt_B5-like_heme/steroid_sf"/>
</dbReference>
<dbReference type="InterPro" id="IPR050741">
    <property type="entry name" value="Acyl-CoA_dehydrogenase"/>
</dbReference>
<evidence type="ECO:0000256" key="9">
    <source>
        <dbReference type="ARBA" id="ARBA00022722"/>
    </source>
</evidence>
<dbReference type="GO" id="GO:0033539">
    <property type="term" value="P:fatty acid beta-oxidation using acyl-CoA dehydrogenase"/>
    <property type="evidence" value="ECO:0007669"/>
    <property type="project" value="TreeGrafter"/>
</dbReference>
<keyword evidence="13" id="KW-0378">Hydrolase</keyword>
<keyword evidence="8" id="KW-0285">Flavoprotein</keyword>
<evidence type="ECO:0000256" key="24">
    <source>
        <dbReference type="ARBA" id="ARBA00023242"/>
    </source>
</evidence>
<evidence type="ECO:0000256" key="6">
    <source>
        <dbReference type="ARBA" id="ARBA00022553"/>
    </source>
</evidence>
<comment type="similarity">
    <text evidence="4">Belongs to the acyl-CoA dehydrogenase family.</text>
</comment>
<feature type="region of interest" description="Disordered" evidence="28">
    <location>
        <begin position="1100"/>
        <end position="1268"/>
    </location>
</feature>
<keyword evidence="17" id="KW-0391">Immunity</keyword>
<evidence type="ECO:0000256" key="27">
    <source>
        <dbReference type="ARBA" id="ARBA00064664"/>
    </source>
</evidence>
<keyword evidence="15" id="KW-0269">Exonuclease</keyword>
<dbReference type="Gene3D" id="1.10.150.20">
    <property type="entry name" value="5' to 3' exonuclease, C-terminal subdomain"/>
    <property type="match status" value="1"/>
</dbReference>
<dbReference type="GO" id="GO:0005737">
    <property type="term" value="C:cytoplasm"/>
    <property type="evidence" value="ECO:0007669"/>
    <property type="project" value="TreeGrafter"/>
</dbReference>
<dbReference type="SMART" id="SM01117">
    <property type="entry name" value="Cyt-b5"/>
    <property type="match status" value="1"/>
</dbReference>
<evidence type="ECO:0000256" key="1">
    <source>
        <dbReference type="ARBA" id="ARBA00001946"/>
    </source>
</evidence>
<evidence type="ECO:0000256" key="14">
    <source>
        <dbReference type="ARBA" id="ARBA00022827"/>
    </source>
</evidence>
<dbReference type="PROSITE" id="PS50255">
    <property type="entry name" value="CYTOCHROME_B5_2"/>
    <property type="match status" value="1"/>
</dbReference>
<proteinExistence type="inferred from homology"/>
<dbReference type="Pfam" id="PF00752">
    <property type="entry name" value="XPG_N"/>
    <property type="match status" value="1"/>
</dbReference>
<dbReference type="GO" id="GO:0002376">
    <property type="term" value="P:immune system process"/>
    <property type="evidence" value="ECO:0007669"/>
    <property type="project" value="UniProtKB-KW"/>
</dbReference>
<keyword evidence="25" id="KW-0469">Meiosis</keyword>
<feature type="compositionally biased region" description="Low complexity" evidence="28">
    <location>
        <begin position="1397"/>
        <end position="1414"/>
    </location>
</feature>
<dbReference type="GO" id="GO:0035312">
    <property type="term" value="F:5'-3' DNA exonuclease activity"/>
    <property type="evidence" value="ECO:0007669"/>
    <property type="project" value="InterPro"/>
</dbReference>
<dbReference type="InterPro" id="IPR044752">
    <property type="entry name" value="PIN-like_EXO1"/>
</dbReference>
<dbReference type="Gene3D" id="1.20.140.10">
    <property type="entry name" value="Butyryl-CoA Dehydrogenase, subunit A, domain 3"/>
    <property type="match status" value="1"/>
</dbReference>
<comment type="subunit">
    <text evidence="27">Interacts with the MLH1-PMS2 heterodimer via MLH1. Interacts with MSH3. Interacts with the MSH2-MSH6 heterodimer via MSH2, and this interaction may increase the processivity of the 5'-&gt;3' exonuclease activity. Interacts with PCNA, and this interaction may both stimulate the cryptic 3'-&gt;5' exonuclease activity and suppress the 5'-&gt;3' exonuclease activity. Interacts with WRN, and this interaction stimulates both the 5'-&gt;3' exonuclease activity and cleavage of 5'-overhanging flap structures. Interacts with RECQL/RECQ1, and this interaction stimulates cleavage of 5'-overhanging flap structures. Interacts with DNA helicase ZGRF1; the interaction is increased following DNA damage induction.</text>
</comment>
<keyword evidence="14" id="KW-0274">FAD</keyword>
<comment type="cofactor">
    <cofactor evidence="1">
        <name>Mg(2+)</name>
        <dbReference type="ChEBI" id="CHEBI:18420"/>
    </cofactor>
</comment>
<dbReference type="GO" id="GO:0006281">
    <property type="term" value="P:DNA repair"/>
    <property type="evidence" value="ECO:0007669"/>
    <property type="project" value="UniProtKB-KW"/>
</dbReference>
<dbReference type="PROSITE" id="PS00191">
    <property type="entry name" value="CYTOCHROME_B5_1"/>
    <property type="match status" value="1"/>
</dbReference>
<keyword evidence="9" id="KW-0540">Nuclease</keyword>
<accession>A0A2X0M6I2</accession>
<dbReference type="InterPro" id="IPR006085">
    <property type="entry name" value="XPG_DNA_repair_N"/>
</dbReference>
<feature type="region of interest" description="Disordered" evidence="28">
    <location>
        <begin position="1335"/>
        <end position="1414"/>
    </location>
</feature>
<evidence type="ECO:0000256" key="3">
    <source>
        <dbReference type="ARBA" id="ARBA00004123"/>
    </source>
</evidence>
<dbReference type="Pfam" id="PF00441">
    <property type="entry name" value="Acyl-CoA_dh_1"/>
    <property type="match status" value="1"/>
</dbReference>
<keyword evidence="22" id="KW-0238">DNA-binding</keyword>
<dbReference type="Pfam" id="PF02770">
    <property type="entry name" value="Acyl-CoA_dh_M"/>
    <property type="match status" value="1"/>
</dbReference>
<evidence type="ECO:0000256" key="23">
    <source>
        <dbReference type="ARBA" id="ARBA00023204"/>
    </source>
</evidence>
<evidence type="ECO:0000256" key="15">
    <source>
        <dbReference type="ARBA" id="ARBA00022839"/>
    </source>
</evidence>
<dbReference type="SUPFAM" id="SSF88723">
    <property type="entry name" value="PIN domain-like"/>
    <property type="match status" value="2"/>
</dbReference>
<dbReference type="InterPro" id="IPR009075">
    <property type="entry name" value="AcylCo_DH/oxidase_C"/>
</dbReference>
<comment type="cofactor">
    <cofactor evidence="2">
        <name>FAD</name>
        <dbReference type="ChEBI" id="CHEBI:57692"/>
    </cofactor>
</comment>
<evidence type="ECO:0000256" key="4">
    <source>
        <dbReference type="ARBA" id="ARBA00009347"/>
    </source>
</evidence>
<dbReference type="Pfam" id="PF02771">
    <property type="entry name" value="Acyl-CoA_dh_N"/>
    <property type="match status" value="1"/>
</dbReference>
<dbReference type="GO" id="GO:0051321">
    <property type="term" value="P:meiotic cell cycle"/>
    <property type="evidence" value="ECO:0007669"/>
    <property type="project" value="UniProtKB-KW"/>
</dbReference>
<evidence type="ECO:0000256" key="19">
    <source>
        <dbReference type="ARBA" id="ARBA00022990"/>
    </source>
</evidence>
<keyword evidence="12" id="KW-0227">DNA damage</keyword>
<dbReference type="InterPro" id="IPR019974">
    <property type="entry name" value="XPG_CS"/>
</dbReference>
<dbReference type="GO" id="GO:0003677">
    <property type="term" value="F:DNA binding"/>
    <property type="evidence" value="ECO:0007669"/>
    <property type="project" value="UniProtKB-KW"/>
</dbReference>
<dbReference type="GO" id="GO:0020037">
    <property type="term" value="F:heme binding"/>
    <property type="evidence" value="ECO:0007669"/>
    <property type="project" value="InterPro"/>
</dbReference>
<evidence type="ECO:0000256" key="22">
    <source>
        <dbReference type="ARBA" id="ARBA00023125"/>
    </source>
</evidence>
<dbReference type="InterPro" id="IPR008918">
    <property type="entry name" value="HhH2"/>
</dbReference>
<dbReference type="InterPro" id="IPR036250">
    <property type="entry name" value="AcylCo_DH-like_C"/>
</dbReference>
<dbReference type="Gene3D" id="2.40.110.10">
    <property type="entry name" value="Butyryl-CoA Dehydrogenase, subunit A, domain 2"/>
    <property type="match status" value="1"/>
</dbReference>
<protein>
    <submittedName>
        <fullName evidence="30">BQ5605_C001g00168 protein</fullName>
    </submittedName>
</protein>
<dbReference type="SMART" id="SM00485">
    <property type="entry name" value="XPGN"/>
    <property type="match status" value="1"/>
</dbReference>
<dbReference type="GO" id="GO:0003995">
    <property type="term" value="F:acyl-CoA dehydrogenase activity"/>
    <property type="evidence" value="ECO:0007669"/>
    <property type="project" value="TreeGrafter"/>
</dbReference>
<dbReference type="FunFam" id="3.40.50.1010:FF:000111">
    <property type="entry name" value="Exonuclease 1"/>
    <property type="match status" value="1"/>
</dbReference>
<dbReference type="CDD" id="cd09857">
    <property type="entry name" value="PIN_EXO1"/>
    <property type="match status" value="1"/>
</dbReference>
<evidence type="ECO:0000256" key="8">
    <source>
        <dbReference type="ARBA" id="ARBA00022630"/>
    </source>
</evidence>
<comment type="subcellular location">
    <subcellularLocation>
        <location evidence="3">Nucleus</location>
    </subcellularLocation>
</comment>
<dbReference type="InterPro" id="IPR001199">
    <property type="entry name" value="Cyt_B5-like_heme/steroid-bd"/>
</dbReference>
<dbReference type="SMART" id="SM00484">
    <property type="entry name" value="XPGI"/>
    <property type="match status" value="1"/>
</dbReference>
<evidence type="ECO:0000256" key="13">
    <source>
        <dbReference type="ARBA" id="ARBA00022801"/>
    </source>
</evidence>
<dbReference type="InterPro" id="IPR006091">
    <property type="entry name" value="Acyl-CoA_Oxase/DH_mid-dom"/>
</dbReference>
<keyword evidence="21" id="KW-0408">Iron</keyword>
<evidence type="ECO:0000313" key="30">
    <source>
        <dbReference type="EMBL" id="SGY44516.1"/>
    </source>
</evidence>
<dbReference type="SMART" id="SM00279">
    <property type="entry name" value="HhH2"/>
    <property type="match status" value="1"/>
</dbReference>
<sequence length="1467" mass="161004">MSKTITKSELEKHNSDPAGYWLLIESQVYDVQVLQNPLAIFSKFLDDHPGGAKILKNWSGKDATDKFWAFHNQSVLDKVAKKFLVGAIEGAEPAESAQASTSLDDEDCAAFITKVDDEDTTYFGDLVPFGDPMWYQDWSSPSPRSPYFTDSHRKVRTAIRNYTDKYLTPNAFEWDENKEIPLSAFKHVARSGILAAIASGGDGWPTEYAGNLPIPGGLDLSKEKWDAFHNYVTVDELCRCGSGGILYGLIGGFGIGLPPVKHFGSDELKERVIPGCLTGEKRICLAITEPEGGSDVANLVTTAKKTADGKHYIVNGSKKWITGGIYADYFVTAVRTGGPGMGGISLLVIERTEGVKTTKMNCQGVWSSGTTYVTFEDVKVPVENLLGQENKGFSLIMSNFNPERIGIAIQCTRFARVCLEESIKYASKRKTFGVLLRDHPVIRAKLANMASKIESTQAWMEALIYQSTQYDADTLTMRGGGPIALLKAHSADVFAYCAQEATQIFGGLAYTRGGQGEKIERLYREVRAYTIPGGSTEIMQDLGIRQSIKIAQIMGAKLWLGKMGIQGLLGMLKEIQTPTHVSEYKGKTLAVDAYVWLHRGAYGCAQELATGVTTLKYVNYAMHRVRMLKHYGVTPLIVFDGGYLPSKMGTEEERENRRNEALAKANACLAEGKLTQAREAFVKAVDVTPAMAYQLIKPVHLLTLASFRRDLDPGICSRDVWVGSPTRRSRGWFWRRPHVASQTGEIDTCIFNQQYIVAPYEADPQLAYLEREGIVDGIITEDSDLLIFGCRTVLFKLDGDGHCVAIERARFSQCREYNFAGWGDDDFRHMAILSGCDYLHSVVGLGLKTAYRMLKRYKTPEKVIQFVRLEGNLTVPRDYLEQFKRAEMTFLHQRIFCPIARALVHFTPLPPGITDAATEMPFVGAPLDEDVAQRLAEGEIDPITKEPIVDLNPSQVPADFDPDMLQGGSKGKTEFSYQRKAAAPVSVARGKSSILNFFKKEVVPSTSKTDGAKPKLGNRSVTATVETAVTEEKTLGGKVSRFFGGGSKKGKEKTVEIDEDEEAMIIDEAQEAEFEKVARGDDSDDDDKEGMAAMRECEMETGARTESLTAPRQDEPLPLPPSTPDCMSSPAPTPAQARDKARDISSPPRDVGVSSPPPIDENEDIETPHQDDEIDDDLLPPLPALSDDDTMHEDDDDDADVMSSPVTSPVHTKVISRLPSRFALKGQTLPSKKVVDSIDKTFDLSSDPIGPSSELDEEATPRPRANTGFKIYEDVKPTLAGPLNKKKRPSQERVEEEVENEQTTVAAVIGSMWRSKYMLPVGNNKAMKMSTPIAALSGPKPISRTFTSVNKKVSSSSKGATSSTTVKQTSSTSKSTPTPARVPLLPRKMNRVPAPPSVSSSPALPKPLSSGSSTLTTSVSVSMFTFEHKSSSPVMITNPSLLKWRFQGAVRGNRPSGPHPIEQQEDA</sequence>
<dbReference type="SUPFAM" id="SSF47203">
    <property type="entry name" value="Acyl-CoA dehydrogenase C-terminal domain-like"/>
    <property type="match status" value="1"/>
</dbReference>
<evidence type="ECO:0000256" key="21">
    <source>
        <dbReference type="ARBA" id="ARBA00023004"/>
    </source>
</evidence>
<evidence type="ECO:0000256" key="28">
    <source>
        <dbReference type="SAM" id="MobiDB-lite"/>
    </source>
</evidence>
<evidence type="ECO:0000256" key="18">
    <source>
        <dbReference type="ARBA" id="ARBA00022881"/>
    </source>
</evidence>
<gene>
    <name evidence="30" type="primary">BQ5605_C001g00168</name>
    <name evidence="30" type="ORF">BQ5605_C001G00168</name>
</gene>
<dbReference type="InterPro" id="IPR013786">
    <property type="entry name" value="AcylCoA_DH/ox_N"/>
</dbReference>
<dbReference type="InterPro" id="IPR036279">
    <property type="entry name" value="5-3_exonuclease_C_sf"/>
</dbReference>
<evidence type="ECO:0000256" key="26">
    <source>
        <dbReference type="ARBA" id="ARBA00057694"/>
    </source>
</evidence>
<feature type="region of interest" description="Disordered" evidence="28">
    <location>
        <begin position="1280"/>
        <end position="1302"/>
    </location>
</feature>
<dbReference type="FunFam" id="1.10.150.20:FF:000011">
    <property type="entry name" value="exonuclease 1"/>
    <property type="match status" value="1"/>
</dbReference>
<dbReference type="SUPFAM" id="SSF56645">
    <property type="entry name" value="Acyl-CoA dehydrogenase NM domain-like"/>
    <property type="match status" value="1"/>
</dbReference>
<dbReference type="Proteomes" id="UP000249464">
    <property type="component" value="Unassembled WGS sequence"/>
</dbReference>
<organism evidence="30 31">
    <name type="scientific">Microbotryum silenes-dioicae</name>
    <dbReference type="NCBI Taxonomy" id="796604"/>
    <lineage>
        <taxon>Eukaryota</taxon>
        <taxon>Fungi</taxon>
        <taxon>Dikarya</taxon>
        <taxon>Basidiomycota</taxon>
        <taxon>Pucciniomycotina</taxon>
        <taxon>Microbotryomycetes</taxon>
        <taxon>Microbotryales</taxon>
        <taxon>Microbotryaceae</taxon>
        <taxon>Microbotryum</taxon>
    </lineage>
</organism>
<evidence type="ECO:0000256" key="7">
    <source>
        <dbReference type="ARBA" id="ARBA00022617"/>
    </source>
</evidence>
<dbReference type="PROSITE" id="PS00841">
    <property type="entry name" value="XPG_1"/>
    <property type="match status" value="1"/>
</dbReference>
<keyword evidence="31" id="KW-1185">Reference proteome</keyword>
<keyword evidence="7" id="KW-0349">Heme</keyword>
<dbReference type="InterPro" id="IPR046373">
    <property type="entry name" value="Acyl-CoA_Oxase/DH_mid-dom_sf"/>
</dbReference>
<feature type="compositionally biased region" description="Acidic residues" evidence="28">
    <location>
        <begin position="1186"/>
        <end position="1200"/>
    </location>
</feature>
<evidence type="ECO:0000256" key="5">
    <source>
        <dbReference type="ARBA" id="ARBA00010563"/>
    </source>
</evidence>
<evidence type="ECO:0000256" key="25">
    <source>
        <dbReference type="ARBA" id="ARBA00023254"/>
    </source>
</evidence>
<keyword evidence="18" id="KW-0267">Excision nuclease</keyword>
<keyword evidence="19" id="KW-0007">Acetylation</keyword>
<feature type="domain" description="Cytochrome b5 heme-binding" evidence="29">
    <location>
        <begin position="2"/>
        <end position="89"/>
    </location>
</feature>
<dbReference type="PRINTS" id="PR00853">
    <property type="entry name" value="XPGRADSUPER"/>
</dbReference>
<dbReference type="InterPro" id="IPR037069">
    <property type="entry name" value="AcylCoA_DH/ox_N_sf"/>
</dbReference>
<dbReference type="CDD" id="cd09908">
    <property type="entry name" value="H3TH_EXO1"/>
    <property type="match status" value="1"/>
</dbReference>
<dbReference type="PANTHER" id="PTHR48083:SF28">
    <property type="entry name" value="ACYL-COA DEHYDROGENASE FAMILY PROTEIN (AFU_ORTHOLOGUE AFUA_6G10880)-RELATED"/>
    <property type="match status" value="1"/>
</dbReference>
<evidence type="ECO:0000256" key="2">
    <source>
        <dbReference type="ARBA" id="ARBA00001974"/>
    </source>
</evidence>
<dbReference type="GO" id="GO:0005634">
    <property type="term" value="C:nucleus"/>
    <property type="evidence" value="ECO:0007669"/>
    <property type="project" value="UniProtKB-SubCell"/>
</dbReference>
<comment type="similarity">
    <text evidence="5">Belongs to the XPG/RAD2 endonuclease family. EXO1 subfamily.</text>
</comment>
<dbReference type="GO" id="GO:0004519">
    <property type="term" value="F:endonuclease activity"/>
    <property type="evidence" value="ECO:0007669"/>
    <property type="project" value="UniProtKB-KW"/>
</dbReference>
<dbReference type="PANTHER" id="PTHR48083">
    <property type="entry name" value="MEDIUM-CHAIN SPECIFIC ACYL-COA DEHYDROGENASE, MITOCHONDRIAL-RELATED"/>
    <property type="match status" value="1"/>
</dbReference>
<keyword evidence="20" id="KW-0560">Oxidoreductase</keyword>
<evidence type="ECO:0000256" key="17">
    <source>
        <dbReference type="ARBA" id="ARBA00022859"/>
    </source>
</evidence>
<keyword evidence="16" id="KW-0460">Magnesium</keyword>
<keyword evidence="11" id="KW-0255">Endonuclease</keyword>
<keyword evidence="10" id="KW-0479">Metal-binding</keyword>
<dbReference type="InterPro" id="IPR006086">
    <property type="entry name" value="XPG-I_dom"/>
</dbReference>
<evidence type="ECO:0000256" key="11">
    <source>
        <dbReference type="ARBA" id="ARBA00022759"/>
    </source>
</evidence>
<evidence type="ECO:0000256" key="20">
    <source>
        <dbReference type="ARBA" id="ARBA00023002"/>
    </source>
</evidence>
<dbReference type="Pfam" id="PF00867">
    <property type="entry name" value="XPG_I"/>
    <property type="match status" value="1"/>
</dbReference>
<dbReference type="InterPro" id="IPR006084">
    <property type="entry name" value="XPG/Rad2"/>
</dbReference>
<feature type="compositionally biased region" description="Basic and acidic residues" evidence="28">
    <location>
        <begin position="1233"/>
        <end position="1242"/>
    </location>
</feature>
<dbReference type="GO" id="GO:0046872">
    <property type="term" value="F:metal ion binding"/>
    <property type="evidence" value="ECO:0007669"/>
    <property type="project" value="UniProtKB-KW"/>
</dbReference>
<dbReference type="SUPFAM" id="SSF47807">
    <property type="entry name" value="5' to 3' exonuclease, C-terminal subdomain"/>
    <property type="match status" value="1"/>
</dbReference>
<evidence type="ECO:0000256" key="10">
    <source>
        <dbReference type="ARBA" id="ARBA00022723"/>
    </source>
</evidence>
<feature type="compositionally biased region" description="Low complexity" evidence="28">
    <location>
        <begin position="1348"/>
        <end position="1379"/>
    </location>
</feature>
<evidence type="ECO:0000256" key="16">
    <source>
        <dbReference type="ARBA" id="ARBA00022842"/>
    </source>
</evidence>
<evidence type="ECO:0000256" key="12">
    <source>
        <dbReference type="ARBA" id="ARBA00022763"/>
    </source>
</evidence>
<dbReference type="InterPro" id="IPR037315">
    <property type="entry name" value="EXO1_H3TH"/>
</dbReference>
<dbReference type="SUPFAM" id="SSF55856">
    <property type="entry name" value="Cytochrome b5-like heme/steroid binding domain"/>
    <property type="match status" value="1"/>
</dbReference>
<dbReference type="EMBL" id="FQNC01000043">
    <property type="protein sequence ID" value="SGY44516.1"/>
    <property type="molecule type" value="Genomic_DNA"/>
</dbReference>
<keyword evidence="6" id="KW-0597">Phosphoprotein</keyword>
<dbReference type="GO" id="GO:0050660">
    <property type="term" value="F:flavin adenine dinucleotide binding"/>
    <property type="evidence" value="ECO:0007669"/>
    <property type="project" value="InterPro"/>
</dbReference>
<dbReference type="InterPro" id="IPR018506">
    <property type="entry name" value="Cyt_B5_heme-BS"/>
</dbReference>
<dbReference type="STRING" id="796604.A0A2X0M6I2"/>
<keyword evidence="24" id="KW-0539">Nucleus</keyword>
<name>A0A2X0M6I2_9BASI</name>
<evidence type="ECO:0000259" key="29">
    <source>
        <dbReference type="PROSITE" id="PS50255"/>
    </source>
</evidence>